<proteinExistence type="predicted"/>
<reference evidence="3" key="2">
    <citation type="submission" date="2021-04" db="EMBL/GenBank/DDBJ databases">
        <title>Taxonomy of Flavobacteriaceae bacterium ZY171143.</title>
        <authorList>
            <person name="Li F."/>
        </authorList>
    </citation>
    <scope>NUCLEOTIDE SEQUENCE [LARGE SCALE GENOMIC DNA]</scope>
    <source>
        <strain evidence="3">ZY171143</strain>
    </source>
</reference>
<dbReference type="EMBL" id="CP072842">
    <property type="protein sequence ID" value="QTV06419.1"/>
    <property type="molecule type" value="Genomic_DNA"/>
</dbReference>
<dbReference type="PRINTS" id="PR00111">
    <property type="entry name" value="ABHYDROLASE"/>
</dbReference>
<keyword evidence="2" id="KW-0378">Hydrolase</keyword>
<dbReference type="PANTHER" id="PTHR43798:SF33">
    <property type="entry name" value="HYDROLASE, PUTATIVE (AFU_ORTHOLOGUE AFUA_2G14860)-RELATED"/>
    <property type="match status" value="1"/>
</dbReference>
<dbReference type="RefSeq" id="WP_230477134.1">
    <property type="nucleotide sequence ID" value="NZ_CP072842.1"/>
</dbReference>
<keyword evidence="3" id="KW-1185">Reference proteome</keyword>
<sequence>MLHYTTEGTGNSVVFLHGFMENSNIWNSFISEFSKTFQVITIDLPGHGKSESNQDINTIEIMAEKVIEVLEFLKISNATFIGHSMGGYVSLAIAEGYPQFVNKVVLVNSTSLPDNKEKKEQRLKVIPTIQKNYPLFVRLSIPMLFAEELKLQLENEINELKNIALENSVKGIEATLRGMRERPDRTHVFYDIDKPFLIINGSKDSTIDVDLFETVIPEKENIKVEKLDCGHVAFIEQREEFIKILSSFL</sequence>
<accession>A0ABX7XET3</accession>
<dbReference type="Pfam" id="PF00561">
    <property type="entry name" value="Abhydrolase_1"/>
    <property type="match status" value="1"/>
</dbReference>
<gene>
    <name evidence="2" type="ORF">J9309_03565</name>
</gene>
<feature type="domain" description="AB hydrolase-1" evidence="1">
    <location>
        <begin position="12"/>
        <end position="236"/>
    </location>
</feature>
<dbReference type="InterPro" id="IPR029058">
    <property type="entry name" value="AB_hydrolase_fold"/>
</dbReference>
<protein>
    <submittedName>
        <fullName evidence="2">Alpha/beta fold hydrolase</fullName>
    </submittedName>
</protein>
<dbReference type="PANTHER" id="PTHR43798">
    <property type="entry name" value="MONOACYLGLYCEROL LIPASE"/>
    <property type="match status" value="1"/>
</dbReference>
<organism evidence="2 3">
    <name type="scientific">Faecalibacter bovis</name>
    <dbReference type="NCBI Taxonomy" id="2898187"/>
    <lineage>
        <taxon>Bacteria</taxon>
        <taxon>Pseudomonadati</taxon>
        <taxon>Bacteroidota</taxon>
        <taxon>Flavobacteriia</taxon>
        <taxon>Flavobacteriales</taxon>
        <taxon>Weeksellaceae</taxon>
        <taxon>Faecalibacter</taxon>
    </lineage>
</organism>
<evidence type="ECO:0000313" key="3">
    <source>
        <dbReference type="Proteomes" id="UP000672011"/>
    </source>
</evidence>
<name>A0ABX7XET3_9FLAO</name>
<evidence type="ECO:0000259" key="1">
    <source>
        <dbReference type="Pfam" id="PF00561"/>
    </source>
</evidence>
<dbReference type="Proteomes" id="UP000672011">
    <property type="component" value="Chromosome"/>
</dbReference>
<dbReference type="InterPro" id="IPR000073">
    <property type="entry name" value="AB_hydrolase_1"/>
</dbReference>
<dbReference type="GO" id="GO:0016787">
    <property type="term" value="F:hydrolase activity"/>
    <property type="evidence" value="ECO:0007669"/>
    <property type="project" value="UniProtKB-KW"/>
</dbReference>
<dbReference type="Gene3D" id="3.40.50.1820">
    <property type="entry name" value="alpha/beta hydrolase"/>
    <property type="match status" value="1"/>
</dbReference>
<reference evidence="2 3" key="1">
    <citation type="journal article" date="2021" name="Int. J. Syst. Evol. Microbiol.">
        <title>Faecalibacter bovis sp. nov., isolated from cow faeces.</title>
        <authorList>
            <person name="Li F."/>
            <person name="Zhao W."/>
            <person name="Hong Q."/>
            <person name="Shao Q."/>
            <person name="Song J."/>
            <person name="Yang S."/>
        </authorList>
    </citation>
    <scope>NUCLEOTIDE SEQUENCE [LARGE SCALE GENOMIC DNA]</scope>
    <source>
        <strain evidence="2 3">ZY171143</strain>
    </source>
</reference>
<dbReference type="InterPro" id="IPR050266">
    <property type="entry name" value="AB_hydrolase_sf"/>
</dbReference>
<dbReference type="SUPFAM" id="SSF53474">
    <property type="entry name" value="alpha/beta-Hydrolases"/>
    <property type="match status" value="1"/>
</dbReference>
<evidence type="ECO:0000313" key="2">
    <source>
        <dbReference type="EMBL" id="QTV06419.1"/>
    </source>
</evidence>